<evidence type="ECO:0000313" key="1">
    <source>
        <dbReference type="EMBL" id="AJK48575.1"/>
    </source>
</evidence>
<dbReference type="EMBL" id="CP002581">
    <property type="protein sequence ID" value="AJK48575.1"/>
    <property type="molecule type" value="Genomic_DNA"/>
</dbReference>
<organism evidence="1 2">
    <name type="scientific">Burkholderia plantarii</name>
    <dbReference type="NCBI Taxonomy" id="41899"/>
    <lineage>
        <taxon>Bacteria</taxon>
        <taxon>Pseudomonadati</taxon>
        <taxon>Pseudomonadota</taxon>
        <taxon>Betaproteobacteria</taxon>
        <taxon>Burkholderiales</taxon>
        <taxon>Burkholderiaceae</taxon>
        <taxon>Burkholderia</taxon>
    </lineage>
</organism>
<sequence length="437" mass="46402">MLNPTNQTIEVNGRHYRLPPGRTAIVCLSGGSPDYLEAAVADGVAPFLARMMRDGAALGADGVIPSLTHANQLSIVCGAPPALHGICGNTIHDAGAQQGDGADIALNRAADLRADTVLAAAARAGARVAVVTAREKLRRLLGTGLRGICFSAEKAGQTSLAENGIADALDFVGLPSPDVYGAALSEFVLAAGVRLAKTRRVDLMYLATHDYVQRKWAPGSTQANAFYAAIDRHLAQLDALDWVIAVTADHGTGAKHDPRTGAPNVVYLQDALDGWLDFPRTRVVLPIADPHVAHHGALGSFATVHLPAGLAPDDVVALLRGLDGIALALARDEAAACFELPVDRIGDVVVVARDDTVLGRREREHDLSALTAPLRSHGGFGEQAVPLLFNRRVVAVDPGRRWRNFDVFDLALNHLVRGDDFTFERTRRVPGPVMHAQ</sequence>
<keyword evidence="1" id="KW-0378">Hydrolase</keyword>
<dbReference type="InterPro" id="IPR023116">
    <property type="entry name" value="Phosphonoacetate_hydro_insert"/>
</dbReference>
<dbReference type="Pfam" id="PF01663">
    <property type="entry name" value="Phosphodiest"/>
    <property type="match status" value="1"/>
</dbReference>
<protein>
    <submittedName>
        <fullName evidence="1">Phosphonoacetate hydrolase PhnA</fullName>
    </submittedName>
</protein>
<reference evidence="1 2" key="2">
    <citation type="journal article" date="2016" name="Appl. Microbiol. Biotechnol.">
        <title>Mutations improving production and secretion of extracellular lipase by Burkholderia glumae PG1.</title>
        <authorList>
            <person name="Knapp A."/>
            <person name="Voget S."/>
            <person name="Gao R."/>
            <person name="Zaburannyi N."/>
            <person name="Krysciak D."/>
            <person name="Breuer M."/>
            <person name="Hauer B."/>
            <person name="Streit W.R."/>
            <person name="Muller R."/>
            <person name="Daniel R."/>
            <person name="Jaeger K.E."/>
        </authorList>
    </citation>
    <scope>NUCLEOTIDE SEQUENCE [LARGE SCALE GENOMIC DNA]</scope>
    <source>
        <strain evidence="1 2">PG1</strain>
    </source>
</reference>
<dbReference type="InterPro" id="IPR012710">
    <property type="entry name" value="Phosphonoacetate_hydro"/>
</dbReference>
<dbReference type="GO" id="GO:0047400">
    <property type="term" value="F:phosphonoacetate hydrolase activity"/>
    <property type="evidence" value="ECO:0007669"/>
    <property type="project" value="InterPro"/>
</dbReference>
<proteinExistence type="predicted"/>
<dbReference type="NCBIfam" id="TIGR02335">
    <property type="entry name" value="hydr_PhnA"/>
    <property type="match status" value="1"/>
</dbReference>
<dbReference type="InterPro" id="IPR002591">
    <property type="entry name" value="Phosphodiest/P_Trfase"/>
</dbReference>
<dbReference type="Gene3D" id="3.30.1360.110">
    <property type="entry name" value="Domain 2, Phosphonoacetate Hydrolase"/>
    <property type="match status" value="1"/>
</dbReference>
<dbReference type="AlphaFoldDB" id="A0A0B6S5I3"/>
<dbReference type="Proteomes" id="UP000031838">
    <property type="component" value="Chromosome 2"/>
</dbReference>
<evidence type="ECO:0000313" key="2">
    <source>
        <dbReference type="Proteomes" id="UP000031838"/>
    </source>
</evidence>
<reference evidence="2" key="1">
    <citation type="submission" date="2011-03" db="EMBL/GenBank/DDBJ databases">
        <authorList>
            <person name="Voget S."/>
            <person name="Streit W.R."/>
            <person name="Jaeger K.E."/>
            <person name="Daniel R."/>
        </authorList>
    </citation>
    <scope>NUCLEOTIDE SEQUENCE [LARGE SCALE GENOMIC DNA]</scope>
    <source>
        <strain evidence="2">PG1</strain>
    </source>
</reference>
<dbReference type="RefSeq" id="WP_042627191.1">
    <property type="nucleotide sequence ID" value="NZ_CP002581.1"/>
</dbReference>
<dbReference type="HOGENOM" id="CLU_031297_0_0_4"/>
<dbReference type="KEGG" id="bgp:BGL_2c04860"/>
<keyword evidence="2" id="KW-1185">Reference proteome</keyword>
<name>A0A0B6S5I3_BURPL</name>
<accession>A0A0B6S5I3</accession>
<dbReference type="InterPro" id="IPR017850">
    <property type="entry name" value="Alkaline_phosphatase_core_sf"/>
</dbReference>
<gene>
    <name evidence="1" type="primary">phnA</name>
    <name evidence="1" type="ORF">BGL_2c04860</name>
</gene>
<dbReference type="Gene3D" id="3.40.720.10">
    <property type="entry name" value="Alkaline Phosphatase, subunit A"/>
    <property type="match status" value="1"/>
</dbReference>
<dbReference type="SUPFAM" id="SSF53649">
    <property type="entry name" value="Alkaline phosphatase-like"/>
    <property type="match status" value="1"/>
</dbReference>